<evidence type="ECO:0008006" key="3">
    <source>
        <dbReference type="Google" id="ProtNLM"/>
    </source>
</evidence>
<reference evidence="1" key="1">
    <citation type="journal article" date="2015" name="Int. J. Syst. Evol. Microbiol.">
        <title>Rhizobium oryzicola sp. nov., potential plant-growth-promoting endophytic bacteria isolated from rice roots.</title>
        <authorList>
            <person name="Zhang X.X."/>
            <person name="Gao J.S."/>
            <person name="Cao Y.H."/>
            <person name="Sheirdil R.A."/>
            <person name="Wang X.C."/>
            <person name="Zhang L."/>
        </authorList>
    </citation>
    <scope>NUCLEOTIDE SEQUENCE</scope>
    <source>
        <strain evidence="1">05753</strain>
    </source>
</reference>
<dbReference type="RefSeq" id="WP_302077525.1">
    <property type="nucleotide sequence ID" value="NZ_JAUKWQ010000004.1"/>
</dbReference>
<dbReference type="Proteomes" id="UP001169006">
    <property type="component" value="Unassembled WGS sequence"/>
</dbReference>
<sequence length="588" mass="65520">MKSDLPVSAIREQMELLRKSPAFSGCERLIVLLNYIVEETLNGRTSDLKEAVIGNAVYQREPPYDPRIDSTVRVEARRLRKKLEEHNHLYGQSDPISIMIPTGTYVPVFVMKSGGVDGSDLPQECEKQIFRSGPGATIAILPFRTVSGDAACQEFADIITDEMIFAFGSEPGMNILSRATTFTYKDKQPSIRDLATELGVDAIIQGTVREQAEIIRVTIEVSDFRGVVITSDRFEGPVDQRMDLPERVATTFVSRHRFDTSKLRAHRVMPSPAAVQAHGQLYRARQLLDRQMPESLRESLAIFSKIAEDTADYARGYSGIADCYCDMFRIGMVDAPTACSFARPAVEKALEIDPQSAEGLTALGVVQAWLERDFVAAEASFNAAMAYGYHSRTARVFGTYLAARGLQDESERLFHEARRIEPFSQQQDIAEAISRFQSRNFSALSDMVSTVALRNAPMEALYYLALGANFAGNQEFARCCLQPLGNMMMTHPLLVFAKAELEAWMGSPERAITLLKAGNPRASYFAHATLACSVGDSEATIRYLDLAYKNRELSTVWVRMDTRFDFIRSHERFRAVTGSLTKPNSVAV</sequence>
<dbReference type="Gene3D" id="3.40.50.10070">
    <property type="entry name" value="TolB, N-terminal domain"/>
    <property type="match status" value="1"/>
</dbReference>
<reference evidence="1" key="2">
    <citation type="submission" date="2023-07" db="EMBL/GenBank/DDBJ databases">
        <authorList>
            <person name="Sun H."/>
        </authorList>
    </citation>
    <scope>NUCLEOTIDE SEQUENCE</scope>
    <source>
        <strain evidence="1">05753</strain>
    </source>
</reference>
<dbReference type="Gene3D" id="1.25.40.10">
    <property type="entry name" value="Tetratricopeptide repeat domain"/>
    <property type="match status" value="1"/>
</dbReference>
<evidence type="ECO:0000313" key="1">
    <source>
        <dbReference type="EMBL" id="MDO1583336.1"/>
    </source>
</evidence>
<organism evidence="1 2">
    <name type="scientific">Rhizobium oryzicola</name>
    <dbReference type="NCBI Taxonomy" id="1232668"/>
    <lineage>
        <taxon>Bacteria</taxon>
        <taxon>Pseudomonadati</taxon>
        <taxon>Pseudomonadota</taxon>
        <taxon>Alphaproteobacteria</taxon>
        <taxon>Hyphomicrobiales</taxon>
        <taxon>Rhizobiaceae</taxon>
        <taxon>Rhizobium/Agrobacterium group</taxon>
        <taxon>Rhizobium</taxon>
    </lineage>
</organism>
<proteinExistence type="predicted"/>
<evidence type="ECO:0000313" key="2">
    <source>
        <dbReference type="Proteomes" id="UP001169006"/>
    </source>
</evidence>
<protein>
    <recommendedName>
        <fullName evidence="3">TolB amino-terminal domain-containing protein</fullName>
    </recommendedName>
</protein>
<dbReference type="SUPFAM" id="SSF48452">
    <property type="entry name" value="TPR-like"/>
    <property type="match status" value="1"/>
</dbReference>
<dbReference type="InterPro" id="IPR011990">
    <property type="entry name" value="TPR-like_helical_dom_sf"/>
</dbReference>
<name>A0ABT8SYA5_9HYPH</name>
<comment type="caution">
    <text evidence="1">The sequence shown here is derived from an EMBL/GenBank/DDBJ whole genome shotgun (WGS) entry which is preliminary data.</text>
</comment>
<gene>
    <name evidence="1" type="ORF">Q2T52_14680</name>
</gene>
<dbReference type="EMBL" id="JAUKWQ010000004">
    <property type="protein sequence ID" value="MDO1583336.1"/>
    <property type="molecule type" value="Genomic_DNA"/>
</dbReference>
<keyword evidence="2" id="KW-1185">Reference proteome</keyword>
<accession>A0ABT8SYA5</accession>